<gene>
    <name evidence="2" type="ORF">W911_02745</name>
</gene>
<name>V5SIV8_9HYPH</name>
<keyword evidence="3" id="KW-1185">Reference proteome</keyword>
<dbReference type="HOGENOM" id="CLU_3118681_0_0_5"/>
<accession>V5SIV8</accession>
<sequence length="50" mass="5152">MGADGIDIECNENLLRIAAGGSNNSEPEDAAQLTARTGVTQDGAAPDEHR</sequence>
<dbReference type="STRING" id="1029756.W911_02745"/>
<organism evidence="2 3">
    <name type="scientific">Hyphomicrobium nitrativorans NL23</name>
    <dbReference type="NCBI Taxonomy" id="1029756"/>
    <lineage>
        <taxon>Bacteria</taxon>
        <taxon>Pseudomonadati</taxon>
        <taxon>Pseudomonadota</taxon>
        <taxon>Alphaproteobacteria</taxon>
        <taxon>Hyphomicrobiales</taxon>
        <taxon>Hyphomicrobiaceae</taxon>
        <taxon>Hyphomicrobium</taxon>
    </lineage>
</organism>
<dbReference type="Proteomes" id="UP000018542">
    <property type="component" value="Chromosome"/>
</dbReference>
<dbReference type="AlphaFoldDB" id="V5SIV8"/>
<evidence type="ECO:0000313" key="3">
    <source>
        <dbReference type="Proteomes" id="UP000018542"/>
    </source>
</evidence>
<reference evidence="2 3" key="1">
    <citation type="journal article" date="2014" name="Genome Announc.">
        <title>Complete Genome Sequence of Hyphomicrobium nitrativorans Strain NL23, a Denitrifying Bacterium Isolated from Biofilm of a Methanol-Fed Denitrification System Treating Seawater at the Montreal Biodome.</title>
        <authorList>
            <person name="Martineau C."/>
            <person name="Villeneuve C."/>
            <person name="Mauffrey F."/>
            <person name="Villemur R."/>
        </authorList>
    </citation>
    <scope>NUCLEOTIDE SEQUENCE [LARGE SCALE GENOMIC DNA]</scope>
    <source>
        <strain evidence="2">NL23</strain>
    </source>
</reference>
<evidence type="ECO:0000256" key="1">
    <source>
        <dbReference type="SAM" id="MobiDB-lite"/>
    </source>
</evidence>
<feature type="region of interest" description="Disordered" evidence="1">
    <location>
        <begin position="19"/>
        <end position="50"/>
    </location>
</feature>
<protein>
    <submittedName>
        <fullName evidence="2">Uncharacterized protein</fullName>
    </submittedName>
</protein>
<dbReference type="KEGG" id="hni:W911_02745"/>
<evidence type="ECO:0000313" key="2">
    <source>
        <dbReference type="EMBL" id="AHB49864.1"/>
    </source>
</evidence>
<dbReference type="PATRIC" id="fig|1029756.8.peg.580"/>
<proteinExistence type="predicted"/>
<dbReference type="EMBL" id="CP006912">
    <property type="protein sequence ID" value="AHB49864.1"/>
    <property type="molecule type" value="Genomic_DNA"/>
</dbReference>